<dbReference type="InterPro" id="IPR052164">
    <property type="entry name" value="Anthracycline_SecMetBiosynth"/>
</dbReference>
<dbReference type="Gene3D" id="3.10.180.10">
    <property type="entry name" value="2,3-Dihydroxybiphenyl 1,2-Dioxygenase, domain 1"/>
    <property type="match status" value="2"/>
</dbReference>
<dbReference type="InterPro" id="IPR004360">
    <property type="entry name" value="Glyas_Fos-R_dOase_dom"/>
</dbReference>
<organism evidence="2 3">
    <name type="scientific">Streptomyces lycii</name>
    <dbReference type="NCBI Taxonomy" id="2654337"/>
    <lineage>
        <taxon>Bacteria</taxon>
        <taxon>Bacillati</taxon>
        <taxon>Actinomycetota</taxon>
        <taxon>Actinomycetes</taxon>
        <taxon>Kitasatosporales</taxon>
        <taxon>Streptomycetaceae</taxon>
        <taxon>Streptomyces</taxon>
    </lineage>
</organism>
<dbReference type="InterPro" id="IPR037523">
    <property type="entry name" value="VOC_core"/>
</dbReference>
<evidence type="ECO:0000313" key="3">
    <source>
        <dbReference type="Proteomes" id="UP000621266"/>
    </source>
</evidence>
<sequence>MLITDNAPGTICWVDLGAPDTAAAVAFYGSVFGWDYQDLGPEGGGYGLFQRDGRTVAGLGPLTEEGARSAWTVYFTTEDVDATADSARRLGGSVRAEPFDIGPGGRIAQLSDPQGGRFAVCKPGPMGSLEAVEGHGGLTWVELMTPDSAAGLDFYRSLFGWQTQDMAMPGGEGTYTLLTPEGLPEERMQGGAVQLSAEYLQATGGDAYWHPVFGVDDCDAAVAAIREHGGAVHMGPEDAEGVGRLAVGTDVAGAEFVVLKGESGG</sequence>
<gene>
    <name evidence="2" type="ORF">GCU69_16110</name>
</gene>
<dbReference type="EMBL" id="WHPN01000291">
    <property type="protein sequence ID" value="KAF4408087.1"/>
    <property type="molecule type" value="Genomic_DNA"/>
</dbReference>
<evidence type="ECO:0000259" key="1">
    <source>
        <dbReference type="PROSITE" id="PS51819"/>
    </source>
</evidence>
<dbReference type="Proteomes" id="UP000621266">
    <property type="component" value="Unassembled WGS sequence"/>
</dbReference>
<dbReference type="Pfam" id="PF00903">
    <property type="entry name" value="Glyoxalase"/>
    <property type="match status" value="2"/>
</dbReference>
<dbReference type="PROSITE" id="PS51819">
    <property type="entry name" value="VOC"/>
    <property type="match status" value="2"/>
</dbReference>
<proteinExistence type="predicted"/>
<dbReference type="SUPFAM" id="SSF54593">
    <property type="entry name" value="Glyoxalase/Bleomycin resistance protein/Dihydroxybiphenyl dioxygenase"/>
    <property type="match status" value="2"/>
</dbReference>
<dbReference type="CDD" id="cd07247">
    <property type="entry name" value="SgaA_N_like"/>
    <property type="match status" value="2"/>
</dbReference>
<protein>
    <submittedName>
        <fullName evidence="2">VOC family protein</fullName>
    </submittedName>
</protein>
<dbReference type="RefSeq" id="WP_098754598.1">
    <property type="nucleotide sequence ID" value="NZ_WHPN01000291.1"/>
</dbReference>
<dbReference type="InterPro" id="IPR029068">
    <property type="entry name" value="Glyas_Bleomycin-R_OHBP_Dase"/>
</dbReference>
<reference evidence="2 3" key="1">
    <citation type="submission" date="2019-10" db="EMBL/GenBank/DDBJ databases">
        <title>Streptomyces tenebrisbrunneis sp.nov., an endogenous actinomycete isolated from of Lycium ruthenicum.</title>
        <authorList>
            <person name="Ma L."/>
        </authorList>
    </citation>
    <scope>NUCLEOTIDE SEQUENCE [LARGE SCALE GENOMIC DNA]</scope>
    <source>
        <strain evidence="2 3">TRM 66187</strain>
    </source>
</reference>
<dbReference type="PANTHER" id="PTHR33993">
    <property type="entry name" value="GLYOXALASE-RELATED"/>
    <property type="match status" value="1"/>
</dbReference>
<dbReference type="PANTHER" id="PTHR33993:SF10">
    <property type="entry name" value="CONSERVED PROTEIN"/>
    <property type="match status" value="1"/>
</dbReference>
<feature type="domain" description="VOC" evidence="1">
    <location>
        <begin position="137"/>
        <end position="261"/>
    </location>
</feature>
<comment type="caution">
    <text evidence="2">The sequence shown here is derived from an EMBL/GenBank/DDBJ whole genome shotgun (WGS) entry which is preliminary data.</text>
</comment>
<evidence type="ECO:0000313" key="2">
    <source>
        <dbReference type="EMBL" id="KAF4408087.1"/>
    </source>
</evidence>
<feature type="domain" description="VOC" evidence="1">
    <location>
        <begin position="10"/>
        <end position="123"/>
    </location>
</feature>
<name>A0ABQ7FGQ1_9ACTN</name>
<accession>A0ABQ7FGQ1</accession>
<keyword evidence="3" id="KW-1185">Reference proteome</keyword>